<sequence>MKLSLKQITCVLFTLLISNTDGRRRKFKRGYLSNRPNIIFILADDLDVTLGSPDVMRKTNALLRQQGVTFKNAFSTSPLCCPSRSSILTGRYTHNHHVHSNNKNCSGPGWINKEEKETIGVFMQKAGYQTAK</sequence>
<dbReference type="InterPro" id="IPR017850">
    <property type="entry name" value="Alkaline_phosphatase_core_sf"/>
</dbReference>
<dbReference type="PANTHER" id="PTHR43108">
    <property type="entry name" value="N-ACETYLGLUCOSAMINE-6-SULFATASE FAMILY MEMBER"/>
    <property type="match status" value="1"/>
</dbReference>
<evidence type="ECO:0000256" key="6">
    <source>
        <dbReference type="SAM" id="SignalP"/>
    </source>
</evidence>
<dbReference type="PROSITE" id="PS00523">
    <property type="entry name" value="SULFATASE_1"/>
    <property type="match status" value="1"/>
</dbReference>
<keyword evidence="9" id="KW-1185">Reference proteome</keyword>
<evidence type="ECO:0000259" key="7">
    <source>
        <dbReference type="Pfam" id="PF00884"/>
    </source>
</evidence>
<evidence type="ECO:0000256" key="1">
    <source>
        <dbReference type="ARBA" id="ARBA00001913"/>
    </source>
</evidence>
<dbReference type="GO" id="GO:0008449">
    <property type="term" value="F:N-acetylglucosamine-6-sulfatase activity"/>
    <property type="evidence" value="ECO:0007669"/>
    <property type="project" value="TreeGrafter"/>
</dbReference>
<dbReference type="Proteomes" id="UP000594262">
    <property type="component" value="Unplaced"/>
</dbReference>
<proteinExistence type="inferred from homology"/>
<evidence type="ECO:0000256" key="5">
    <source>
        <dbReference type="ARBA" id="ARBA00023180"/>
    </source>
</evidence>
<dbReference type="InterPro" id="IPR024607">
    <property type="entry name" value="Sulfatase_CS"/>
</dbReference>
<dbReference type="Pfam" id="PF00884">
    <property type="entry name" value="Sulfatase"/>
    <property type="match status" value="1"/>
</dbReference>
<comment type="similarity">
    <text evidence="2">Belongs to the sulfatase family.</text>
</comment>
<keyword evidence="5" id="KW-0325">Glycoprotein</keyword>
<evidence type="ECO:0000256" key="3">
    <source>
        <dbReference type="ARBA" id="ARBA00022729"/>
    </source>
</evidence>
<keyword evidence="3 6" id="KW-0732">Signal</keyword>
<feature type="domain" description="Sulfatase N-terminal" evidence="7">
    <location>
        <begin position="36"/>
        <end position="130"/>
    </location>
</feature>
<name>A0A7M5V729_9CNID</name>
<dbReference type="GO" id="GO:0005539">
    <property type="term" value="F:glycosaminoglycan binding"/>
    <property type="evidence" value="ECO:0007669"/>
    <property type="project" value="TreeGrafter"/>
</dbReference>
<dbReference type="EnsemblMetazoa" id="CLYHEMT003466.1">
    <property type="protein sequence ID" value="CLYHEMP003466.1"/>
    <property type="gene ID" value="CLYHEMG003466"/>
</dbReference>
<protein>
    <recommendedName>
        <fullName evidence="7">Sulfatase N-terminal domain-containing protein</fullName>
    </recommendedName>
</protein>
<comment type="cofactor">
    <cofactor evidence="1">
        <name>Ca(2+)</name>
        <dbReference type="ChEBI" id="CHEBI:29108"/>
    </cofactor>
</comment>
<evidence type="ECO:0000313" key="9">
    <source>
        <dbReference type="Proteomes" id="UP000594262"/>
    </source>
</evidence>
<evidence type="ECO:0000256" key="2">
    <source>
        <dbReference type="ARBA" id="ARBA00008779"/>
    </source>
</evidence>
<keyword evidence="4" id="KW-0378">Hydrolase</keyword>
<reference evidence="8" key="1">
    <citation type="submission" date="2021-01" db="UniProtKB">
        <authorList>
            <consortium name="EnsemblMetazoa"/>
        </authorList>
    </citation>
    <scope>IDENTIFICATION</scope>
</reference>
<dbReference type="SUPFAM" id="SSF53649">
    <property type="entry name" value="Alkaline phosphatase-like"/>
    <property type="match status" value="1"/>
</dbReference>
<evidence type="ECO:0000313" key="8">
    <source>
        <dbReference type="EnsemblMetazoa" id="CLYHEMP003466.1"/>
    </source>
</evidence>
<evidence type="ECO:0000256" key="4">
    <source>
        <dbReference type="ARBA" id="ARBA00022801"/>
    </source>
</evidence>
<dbReference type="PANTHER" id="PTHR43108:SF8">
    <property type="entry name" value="SD21168P"/>
    <property type="match status" value="1"/>
</dbReference>
<dbReference type="OrthoDB" id="96314at2759"/>
<dbReference type="InterPro" id="IPR000917">
    <property type="entry name" value="Sulfatase_N"/>
</dbReference>
<feature type="chain" id="PRO_5029612444" description="Sulfatase N-terminal domain-containing protein" evidence="6">
    <location>
        <begin position="23"/>
        <end position="132"/>
    </location>
</feature>
<organism evidence="8 9">
    <name type="scientific">Clytia hemisphaerica</name>
    <dbReference type="NCBI Taxonomy" id="252671"/>
    <lineage>
        <taxon>Eukaryota</taxon>
        <taxon>Metazoa</taxon>
        <taxon>Cnidaria</taxon>
        <taxon>Hydrozoa</taxon>
        <taxon>Hydroidolina</taxon>
        <taxon>Leptothecata</taxon>
        <taxon>Obeliida</taxon>
        <taxon>Clytiidae</taxon>
        <taxon>Clytia</taxon>
    </lineage>
</organism>
<dbReference type="AlphaFoldDB" id="A0A7M5V729"/>
<dbReference type="Gene3D" id="3.40.720.10">
    <property type="entry name" value="Alkaline Phosphatase, subunit A"/>
    <property type="match status" value="1"/>
</dbReference>
<accession>A0A7M5V729</accession>
<feature type="signal peptide" evidence="6">
    <location>
        <begin position="1"/>
        <end position="22"/>
    </location>
</feature>